<name>A0A2K0TWJ9_TRIHA</name>
<proteinExistence type="predicted"/>
<dbReference type="Proteomes" id="UP000236290">
    <property type="component" value="Unassembled WGS sequence"/>
</dbReference>
<dbReference type="InterPro" id="IPR035992">
    <property type="entry name" value="Ricin_B-like_lectins"/>
</dbReference>
<dbReference type="Pfam" id="PF14200">
    <property type="entry name" value="RicinB_lectin_2"/>
    <property type="match status" value="1"/>
</dbReference>
<dbReference type="OrthoDB" id="2131701at2759"/>
<sequence>MSFNEGTYYISTNLSNAKAIDLEASEPTGRIIEYKTHGGKNQQWRLVRITHEEFSIQSVASSTYITAPNGDDMTARGSKLAPECNSVARWKIVKASSKGETYFVHNVAYPNKVLDVSGSNQADLTPILVYAYHGGSNQQFTFKQV</sequence>
<reference evidence="2 3" key="1">
    <citation type="submission" date="2017-02" db="EMBL/GenBank/DDBJ databases">
        <title>Genomes of Trichoderma spp. with biocontrol activity.</title>
        <authorList>
            <person name="Gardiner D."/>
            <person name="Kazan K."/>
            <person name="Vos C."/>
            <person name="Harvey P."/>
        </authorList>
    </citation>
    <scope>NUCLEOTIDE SEQUENCE [LARGE SCALE GENOMIC DNA]</scope>
    <source>
        <strain evidence="2 3">Tr1</strain>
    </source>
</reference>
<dbReference type="EMBL" id="MTYI01000173">
    <property type="protein sequence ID" value="PNP49856.1"/>
    <property type="molecule type" value="Genomic_DNA"/>
</dbReference>
<dbReference type="AlphaFoldDB" id="A0A2K0TWJ9"/>
<dbReference type="Gene3D" id="2.80.10.50">
    <property type="match status" value="1"/>
</dbReference>
<gene>
    <name evidence="2" type="ORF">THARTR1_09386</name>
</gene>
<accession>A0A2K0TWJ9</accession>
<dbReference type="PROSITE" id="PS50231">
    <property type="entry name" value="RICIN_B_LECTIN"/>
    <property type="match status" value="1"/>
</dbReference>
<evidence type="ECO:0000313" key="3">
    <source>
        <dbReference type="Proteomes" id="UP000236290"/>
    </source>
</evidence>
<dbReference type="InterPro" id="IPR000772">
    <property type="entry name" value="Ricin_B_lectin"/>
</dbReference>
<comment type="caution">
    <text evidence="2">The sequence shown here is derived from an EMBL/GenBank/DDBJ whole genome shotgun (WGS) entry which is preliminary data.</text>
</comment>
<feature type="domain" description="Ricin B lectin" evidence="1">
    <location>
        <begin position="6"/>
        <end position="143"/>
    </location>
</feature>
<dbReference type="CDD" id="cd23445">
    <property type="entry name" value="beta-trefoil_Ricin_HA17-like"/>
    <property type="match status" value="1"/>
</dbReference>
<dbReference type="SMART" id="SM00458">
    <property type="entry name" value="RICIN"/>
    <property type="match status" value="1"/>
</dbReference>
<organism evidence="2 3">
    <name type="scientific">Trichoderma harzianum</name>
    <name type="common">Hypocrea lixii</name>
    <dbReference type="NCBI Taxonomy" id="5544"/>
    <lineage>
        <taxon>Eukaryota</taxon>
        <taxon>Fungi</taxon>
        <taxon>Dikarya</taxon>
        <taxon>Ascomycota</taxon>
        <taxon>Pezizomycotina</taxon>
        <taxon>Sordariomycetes</taxon>
        <taxon>Hypocreomycetidae</taxon>
        <taxon>Hypocreales</taxon>
        <taxon>Hypocreaceae</taxon>
        <taxon>Trichoderma</taxon>
    </lineage>
</organism>
<evidence type="ECO:0000259" key="1">
    <source>
        <dbReference type="SMART" id="SM00458"/>
    </source>
</evidence>
<dbReference type="SUPFAM" id="SSF50370">
    <property type="entry name" value="Ricin B-like lectins"/>
    <property type="match status" value="1"/>
</dbReference>
<evidence type="ECO:0000313" key="2">
    <source>
        <dbReference type="EMBL" id="PNP49856.1"/>
    </source>
</evidence>
<protein>
    <recommendedName>
        <fullName evidence="1">Ricin B lectin domain-containing protein</fullName>
    </recommendedName>
</protein>